<name>A0A9P5A7I0_9HYPO</name>
<gene>
    <name evidence="1" type="ORF">FBEOM_12524</name>
</gene>
<dbReference type="EMBL" id="PVQB02000800">
    <property type="protein sequence ID" value="KAF4333654.1"/>
    <property type="molecule type" value="Genomic_DNA"/>
</dbReference>
<dbReference type="Proteomes" id="UP000730481">
    <property type="component" value="Unassembled WGS sequence"/>
</dbReference>
<comment type="caution">
    <text evidence="1">The sequence shown here is derived from an EMBL/GenBank/DDBJ whole genome shotgun (WGS) entry which is preliminary data.</text>
</comment>
<protein>
    <submittedName>
        <fullName evidence="1">Uncharacterized protein</fullName>
    </submittedName>
</protein>
<evidence type="ECO:0000313" key="2">
    <source>
        <dbReference type="Proteomes" id="UP000730481"/>
    </source>
</evidence>
<proteinExistence type="predicted"/>
<evidence type="ECO:0000313" key="1">
    <source>
        <dbReference type="EMBL" id="KAF4333654.1"/>
    </source>
</evidence>
<sequence length="110" mass="11304">MKRSDSFEVSNGRRRIKTGTVGDEPVIGAGRKLELEGRKLVVAIAESVAAGVTVVTVSDEDGVAAETLAEEVDGDKELARLEGLAVGDAILAGSDGGALRSKFIAHSPDA</sequence>
<keyword evidence="2" id="KW-1185">Reference proteome</keyword>
<reference evidence="1" key="1">
    <citation type="journal article" date="2017" name="Mycologia">
        <title>Fusarium algeriense, sp. nov., a novel toxigenic crown rot pathogen of durum wheat from Algeria is nested in the Fusarium burgessii species complex.</title>
        <authorList>
            <person name="Laraba I."/>
            <person name="Keddad A."/>
            <person name="Boureghda H."/>
            <person name="Abdallah N."/>
            <person name="Vaughan M.M."/>
            <person name="Proctor R.H."/>
            <person name="Busman M."/>
            <person name="O'Donnell K."/>
        </authorList>
    </citation>
    <scope>NUCLEOTIDE SEQUENCE</scope>
    <source>
        <strain evidence="1">NRRL 25174</strain>
    </source>
</reference>
<organism evidence="1 2">
    <name type="scientific">Fusarium beomiforme</name>
    <dbReference type="NCBI Taxonomy" id="44412"/>
    <lineage>
        <taxon>Eukaryota</taxon>
        <taxon>Fungi</taxon>
        <taxon>Dikarya</taxon>
        <taxon>Ascomycota</taxon>
        <taxon>Pezizomycotina</taxon>
        <taxon>Sordariomycetes</taxon>
        <taxon>Hypocreomycetidae</taxon>
        <taxon>Hypocreales</taxon>
        <taxon>Nectriaceae</taxon>
        <taxon>Fusarium</taxon>
        <taxon>Fusarium burgessii species complex</taxon>
    </lineage>
</organism>
<dbReference type="AlphaFoldDB" id="A0A9P5A7I0"/>
<accession>A0A9P5A7I0</accession>
<reference evidence="1" key="2">
    <citation type="submission" date="2020-02" db="EMBL/GenBank/DDBJ databases">
        <title>Identification and distribution of gene clusters putatively required for synthesis of sphingolipid metabolism inhibitors in phylogenetically diverse species of the filamentous fungus Fusarium.</title>
        <authorList>
            <person name="Kim H.-S."/>
            <person name="Busman M."/>
            <person name="Brown D.W."/>
            <person name="Divon H."/>
            <person name="Uhlig S."/>
            <person name="Proctor R.H."/>
        </authorList>
    </citation>
    <scope>NUCLEOTIDE SEQUENCE</scope>
    <source>
        <strain evidence="1">NRRL 25174</strain>
    </source>
</reference>